<accession>A0AA87YXQ2</accession>
<reference evidence="1" key="1">
    <citation type="submission" date="2023-07" db="EMBL/GenBank/DDBJ databases">
        <title>draft genome sequence of fig (Ficus carica).</title>
        <authorList>
            <person name="Takahashi T."/>
            <person name="Nishimura K."/>
        </authorList>
    </citation>
    <scope>NUCLEOTIDE SEQUENCE</scope>
</reference>
<gene>
    <name evidence="1" type="ORF">TIFTF001_045506</name>
</gene>
<protein>
    <submittedName>
        <fullName evidence="1">Uncharacterized protein</fullName>
    </submittedName>
</protein>
<evidence type="ECO:0000313" key="2">
    <source>
        <dbReference type="Proteomes" id="UP001187192"/>
    </source>
</evidence>
<dbReference type="EMBL" id="BTGU01004015">
    <property type="protein sequence ID" value="GMN21484.1"/>
    <property type="molecule type" value="Genomic_DNA"/>
</dbReference>
<keyword evidence="2" id="KW-1185">Reference proteome</keyword>
<organism evidence="1 2">
    <name type="scientific">Ficus carica</name>
    <name type="common">Common fig</name>
    <dbReference type="NCBI Taxonomy" id="3494"/>
    <lineage>
        <taxon>Eukaryota</taxon>
        <taxon>Viridiplantae</taxon>
        <taxon>Streptophyta</taxon>
        <taxon>Embryophyta</taxon>
        <taxon>Tracheophyta</taxon>
        <taxon>Spermatophyta</taxon>
        <taxon>Magnoliopsida</taxon>
        <taxon>eudicotyledons</taxon>
        <taxon>Gunneridae</taxon>
        <taxon>Pentapetalae</taxon>
        <taxon>rosids</taxon>
        <taxon>fabids</taxon>
        <taxon>Rosales</taxon>
        <taxon>Moraceae</taxon>
        <taxon>Ficeae</taxon>
        <taxon>Ficus</taxon>
    </lineage>
</organism>
<dbReference type="Proteomes" id="UP001187192">
    <property type="component" value="Unassembled WGS sequence"/>
</dbReference>
<comment type="caution">
    <text evidence="1">The sequence shown here is derived from an EMBL/GenBank/DDBJ whole genome shotgun (WGS) entry which is preliminary data.</text>
</comment>
<proteinExistence type="predicted"/>
<name>A0AA87YXQ2_FICCA</name>
<dbReference type="AlphaFoldDB" id="A0AA87YXQ2"/>
<evidence type="ECO:0000313" key="1">
    <source>
        <dbReference type="EMBL" id="GMN21484.1"/>
    </source>
</evidence>
<sequence>MTNQGNQELLPLDPEIERTFLARRREQQGLAGVGEIAERVAVNMANDGQQVNVNNLLPQQVLVDDRDMAIREAFDQRIFSTILEFHVSECVWAHIL</sequence>